<keyword evidence="2" id="KW-1185">Reference proteome</keyword>
<reference evidence="1" key="2">
    <citation type="journal article" date="2022" name="New Phytol.">
        <title>Evolutionary transition to the ectomycorrhizal habit in the genomes of a hyperdiverse lineage of mushroom-forming fungi.</title>
        <authorList>
            <person name="Looney B."/>
            <person name="Miyauchi S."/>
            <person name="Morin E."/>
            <person name="Drula E."/>
            <person name="Courty P.E."/>
            <person name="Kohler A."/>
            <person name="Kuo A."/>
            <person name="LaButti K."/>
            <person name="Pangilinan J."/>
            <person name="Lipzen A."/>
            <person name="Riley R."/>
            <person name="Andreopoulos W."/>
            <person name="He G."/>
            <person name="Johnson J."/>
            <person name="Nolan M."/>
            <person name="Tritt A."/>
            <person name="Barry K.W."/>
            <person name="Grigoriev I.V."/>
            <person name="Nagy L.G."/>
            <person name="Hibbett D."/>
            <person name="Henrissat B."/>
            <person name="Matheny P.B."/>
            <person name="Labbe J."/>
            <person name="Martin F.M."/>
        </authorList>
    </citation>
    <scope>NUCLEOTIDE SEQUENCE</scope>
    <source>
        <strain evidence="1">HHB10654</strain>
    </source>
</reference>
<name>A0ACB8TAG6_9AGAM</name>
<proteinExistence type="predicted"/>
<dbReference type="EMBL" id="MU277196">
    <property type="protein sequence ID" value="KAI0065176.1"/>
    <property type="molecule type" value="Genomic_DNA"/>
</dbReference>
<organism evidence="1 2">
    <name type="scientific">Artomyces pyxidatus</name>
    <dbReference type="NCBI Taxonomy" id="48021"/>
    <lineage>
        <taxon>Eukaryota</taxon>
        <taxon>Fungi</taxon>
        <taxon>Dikarya</taxon>
        <taxon>Basidiomycota</taxon>
        <taxon>Agaricomycotina</taxon>
        <taxon>Agaricomycetes</taxon>
        <taxon>Russulales</taxon>
        <taxon>Auriscalpiaceae</taxon>
        <taxon>Artomyces</taxon>
    </lineage>
</organism>
<protein>
    <submittedName>
        <fullName evidence="1">Uncharacterized protein</fullName>
    </submittedName>
</protein>
<evidence type="ECO:0000313" key="1">
    <source>
        <dbReference type="EMBL" id="KAI0065176.1"/>
    </source>
</evidence>
<reference evidence="1" key="1">
    <citation type="submission" date="2021-03" db="EMBL/GenBank/DDBJ databases">
        <authorList>
            <consortium name="DOE Joint Genome Institute"/>
            <person name="Ahrendt S."/>
            <person name="Looney B.P."/>
            <person name="Miyauchi S."/>
            <person name="Morin E."/>
            <person name="Drula E."/>
            <person name="Courty P.E."/>
            <person name="Chicoki N."/>
            <person name="Fauchery L."/>
            <person name="Kohler A."/>
            <person name="Kuo A."/>
            <person name="Labutti K."/>
            <person name="Pangilinan J."/>
            <person name="Lipzen A."/>
            <person name="Riley R."/>
            <person name="Andreopoulos W."/>
            <person name="He G."/>
            <person name="Johnson J."/>
            <person name="Barry K.W."/>
            <person name="Grigoriev I.V."/>
            <person name="Nagy L."/>
            <person name="Hibbett D."/>
            <person name="Henrissat B."/>
            <person name="Matheny P.B."/>
            <person name="Labbe J."/>
            <person name="Martin F."/>
        </authorList>
    </citation>
    <scope>NUCLEOTIDE SEQUENCE</scope>
    <source>
        <strain evidence="1">HHB10654</strain>
    </source>
</reference>
<comment type="caution">
    <text evidence="1">The sequence shown here is derived from an EMBL/GenBank/DDBJ whole genome shotgun (WGS) entry which is preliminary data.</text>
</comment>
<dbReference type="Proteomes" id="UP000814140">
    <property type="component" value="Unassembled WGS sequence"/>
</dbReference>
<accession>A0ACB8TAG6</accession>
<sequence>MRGPGLVPSLPPELLSHIASYLQWPEDFPAFLLVNSHFHAIATRTLYHTVYVNSARAVRLLRSIDVPGDRRHNLITSLTLNFTKNRVLKQLDLLVQRVLPHLKKLKALTFEVSSYDSAWRGQAWVFPLDAPFHLRSLTTSARFSTHLSAFLESQPEILDLSLRGFATEPFNLDQAALPHLRSFRSVHSSPQVLAQIVTARPLKSVSITLIAEDAVNALGSLALSSTPIKRLTILIIDASAPATELFPQLAATLPQLEALHIVALVQTYDLDIMHAATPLLAAFPGLRYLTFMASGDPAYDLGDEAGVATDWATACPSLRTIILPKGKMWFRKEGIWAVS</sequence>
<evidence type="ECO:0000313" key="2">
    <source>
        <dbReference type="Proteomes" id="UP000814140"/>
    </source>
</evidence>
<gene>
    <name evidence="1" type="ORF">BV25DRAFT_1822292</name>
</gene>